<evidence type="ECO:0000313" key="3">
    <source>
        <dbReference type="EMBL" id="ELU07055.1"/>
    </source>
</evidence>
<feature type="compositionally biased region" description="Basic and acidic residues" evidence="1">
    <location>
        <begin position="135"/>
        <end position="149"/>
    </location>
</feature>
<feature type="region of interest" description="Disordered" evidence="1">
    <location>
        <begin position="1"/>
        <end position="22"/>
    </location>
</feature>
<dbReference type="AlphaFoldDB" id="R7ULJ5"/>
<keyword evidence="2" id="KW-1133">Transmembrane helix</keyword>
<proteinExistence type="predicted"/>
<keyword evidence="2" id="KW-0812">Transmembrane</keyword>
<evidence type="ECO:0000313" key="5">
    <source>
        <dbReference type="Proteomes" id="UP000014760"/>
    </source>
</evidence>
<dbReference type="EMBL" id="AMQN01007184">
    <property type="status" value="NOT_ANNOTATED_CDS"/>
    <property type="molecule type" value="Genomic_DNA"/>
</dbReference>
<evidence type="ECO:0000256" key="1">
    <source>
        <dbReference type="SAM" id="MobiDB-lite"/>
    </source>
</evidence>
<feature type="region of interest" description="Disordered" evidence="1">
    <location>
        <begin position="135"/>
        <end position="156"/>
    </location>
</feature>
<gene>
    <name evidence="3" type="ORF">CAPTEDRAFT_214892</name>
</gene>
<dbReference type="EMBL" id="KB300180">
    <property type="protein sequence ID" value="ELU07055.1"/>
    <property type="molecule type" value="Genomic_DNA"/>
</dbReference>
<dbReference type="EnsemblMetazoa" id="CapteT214892">
    <property type="protein sequence ID" value="CapteP214892"/>
    <property type="gene ID" value="CapteG214892"/>
</dbReference>
<evidence type="ECO:0000256" key="2">
    <source>
        <dbReference type="SAM" id="Phobius"/>
    </source>
</evidence>
<dbReference type="Proteomes" id="UP000014760">
    <property type="component" value="Unassembled WGS sequence"/>
</dbReference>
<accession>R7ULJ5</accession>
<feature type="compositionally biased region" description="Polar residues" evidence="1">
    <location>
        <begin position="7"/>
        <end position="18"/>
    </location>
</feature>
<keyword evidence="2" id="KW-0472">Membrane</keyword>
<reference evidence="5" key="1">
    <citation type="submission" date="2012-12" db="EMBL/GenBank/DDBJ databases">
        <authorList>
            <person name="Hellsten U."/>
            <person name="Grimwood J."/>
            <person name="Chapman J.A."/>
            <person name="Shapiro H."/>
            <person name="Aerts A."/>
            <person name="Otillar R.P."/>
            <person name="Terry A.Y."/>
            <person name="Boore J.L."/>
            <person name="Simakov O."/>
            <person name="Marletaz F."/>
            <person name="Cho S.-J."/>
            <person name="Edsinger-Gonzales E."/>
            <person name="Havlak P."/>
            <person name="Kuo D.-H."/>
            <person name="Larsson T."/>
            <person name="Lv J."/>
            <person name="Arendt D."/>
            <person name="Savage R."/>
            <person name="Osoegawa K."/>
            <person name="de Jong P."/>
            <person name="Lindberg D.R."/>
            <person name="Seaver E.C."/>
            <person name="Weisblat D.A."/>
            <person name="Putnam N.H."/>
            <person name="Grigoriev I.V."/>
            <person name="Rokhsar D.S."/>
        </authorList>
    </citation>
    <scope>NUCLEOTIDE SEQUENCE</scope>
    <source>
        <strain evidence="5">I ESC-2004</strain>
    </source>
</reference>
<organism evidence="3">
    <name type="scientific">Capitella teleta</name>
    <name type="common">Polychaete worm</name>
    <dbReference type="NCBI Taxonomy" id="283909"/>
    <lineage>
        <taxon>Eukaryota</taxon>
        <taxon>Metazoa</taxon>
        <taxon>Spiralia</taxon>
        <taxon>Lophotrochozoa</taxon>
        <taxon>Annelida</taxon>
        <taxon>Polychaeta</taxon>
        <taxon>Sedentaria</taxon>
        <taxon>Scolecida</taxon>
        <taxon>Capitellidae</taxon>
        <taxon>Capitella</taxon>
    </lineage>
</organism>
<dbReference type="HOGENOM" id="CLU_1138938_0_0_1"/>
<evidence type="ECO:0000313" key="4">
    <source>
        <dbReference type="EnsemblMetazoa" id="CapteP214892"/>
    </source>
</evidence>
<sequence>MAPTASDWGTASAANQTPVLFDTTTDDIESMQNPLRRIQLEENKTSNKTYDASAADIDTSAVTTETAYSPSSTAGYIYLRGHRIRTDALTPRRLTPQRGHGLKPPGAQHKEYMKNAENDCWPQCEDDVRASKRVAEEAGTRSKKEDTARKYQPQVSGSRPSRRFLVWIIAAASLTVGSLVSMSACFAFCYCSDRVRKSREKAAKRRRNSKQGEYERVGSVSSIVSHSVVCDDVTDATVDSVTII</sequence>
<keyword evidence="5" id="KW-1185">Reference proteome</keyword>
<reference evidence="4" key="3">
    <citation type="submission" date="2015-06" db="UniProtKB">
        <authorList>
            <consortium name="EnsemblMetazoa"/>
        </authorList>
    </citation>
    <scope>IDENTIFICATION</scope>
</reference>
<reference evidence="3 5" key="2">
    <citation type="journal article" date="2013" name="Nature">
        <title>Insights into bilaterian evolution from three spiralian genomes.</title>
        <authorList>
            <person name="Simakov O."/>
            <person name="Marletaz F."/>
            <person name="Cho S.J."/>
            <person name="Edsinger-Gonzales E."/>
            <person name="Havlak P."/>
            <person name="Hellsten U."/>
            <person name="Kuo D.H."/>
            <person name="Larsson T."/>
            <person name="Lv J."/>
            <person name="Arendt D."/>
            <person name="Savage R."/>
            <person name="Osoegawa K."/>
            <person name="de Jong P."/>
            <person name="Grimwood J."/>
            <person name="Chapman J.A."/>
            <person name="Shapiro H."/>
            <person name="Aerts A."/>
            <person name="Otillar R.P."/>
            <person name="Terry A.Y."/>
            <person name="Boore J.L."/>
            <person name="Grigoriev I.V."/>
            <person name="Lindberg D.R."/>
            <person name="Seaver E.C."/>
            <person name="Weisblat D.A."/>
            <person name="Putnam N.H."/>
            <person name="Rokhsar D.S."/>
        </authorList>
    </citation>
    <scope>NUCLEOTIDE SEQUENCE</scope>
    <source>
        <strain evidence="3 5">I ESC-2004</strain>
    </source>
</reference>
<protein>
    <submittedName>
        <fullName evidence="3 4">Uncharacterized protein</fullName>
    </submittedName>
</protein>
<feature type="transmembrane region" description="Helical" evidence="2">
    <location>
        <begin position="164"/>
        <end position="191"/>
    </location>
</feature>
<name>R7ULJ5_CAPTE</name>